<protein>
    <submittedName>
        <fullName evidence="8">Putative monooxygenase fad-binding protein</fullName>
    </submittedName>
</protein>
<dbReference type="Gene3D" id="3.50.50.60">
    <property type="entry name" value="FAD/NAD(P)-binding domain"/>
    <property type="match status" value="1"/>
</dbReference>
<dbReference type="OrthoDB" id="2431938at2759"/>
<comment type="cofactor">
    <cofactor evidence="1">
        <name>FAD</name>
        <dbReference type="ChEBI" id="CHEBI:57692"/>
    </cofactor>
</comment>
<dbReference type="InterPro" id="IPR002938">
    <property type="entry name" value="FAD-bd"/>
</dbReference>
<keyword evidence="9" id="KW-1185">Reference proteome</keyword>
<organism evidence="8 9">
    <name type="scientific">Phaeoacremonium minimum (strain UCR-PA7)</name>
    <name type="common">Esca disease fungus</name>
    <name type="synonym">Togninia minima</name>
    <dbReference type="NCBI Taxonomy" id="1286976"/>
    <lineage>
        <taxon>Eukaryota</taxon>
        <taxon>Fungi</taxon>
        <taxon>Dikarya</taxon>
        <taxon>Ascomycota</taxon>
        <taxon>Pezizomycotina</taxon>
        <taxon>Sordariomycetes</taxon>
        <taxon>Sordariomycetidae</taxon>
        <taxon>Togniniales</taxon>
        <taxon>Togniniaceae</taxon>
        <taxon>Phaeoacremonium</taxon>
    </lineage>
</organism>
<sequence length="447" mass="49622">MADNTQPFKVIIAGGSLVGLTTALALEKAGIDYVVLEKREIAPHMGASISIHPHTQRVMEQLGVWPEIRAGIVPLEDRRHYDQNGKLFEDSAILREISKMSLDRFTVFMERKFWLSCIYNQIKDKSRIRPQTGVAAFQETEEGVEVTTENGEVIKGDLLLGADGIHSAMRRLMADRLASTDAAASEEMRSGFVSTYHCIFGTSRNTNPSAEGKLFLPDGTVHNVYYQGFSGVAAAGVSGLVFWFLFVKSDNVTKTPNTPRFTEAETEDTIAKYGHYAVGPGYTFKDLWTSRVKAAMLPLEEGVLKPKWNTGMRVALIGDAVHKATVNPGLGGNLAVEGVVHLMNELVPLVRQCESDGGRKPTKDELVAALDTYEKKQRPHANLIVSASGYITRYEAMETWWLRCLRCVSPWVSDKTKANGFVSYIREGPWLNYLPNPDDQEKTTESK</sequence>
<dbReference type="PANTHER" id="PTHR47356:SF2">
    <property type="entry name" value="FAD-BINDING DOMAIN-CONTAINING PROTEIN-RELATED"/>
    <property type="match status" value="1"/>
</dbReference>
<dbReference type="SUPFAM" id="SSF51905">
    <property type="entry name" value="FAD/NAD(P)-binding domain"/>
    <property type="match status" value="1"/>
</dbReference>
<reference evidence="9" key="1">
    <citation type="journal article" date="2013" name="Genome Announc.">
        <title>Draft genome sequence of the ascomycete Phaeoacremonium aleophilum strain UCR-PA7, a causal agent of the esca disease complex in grapevines.</title>
        <authorList>
            <person name="Blanco-Ulate B."/>
            <person name="Rolshausen P."/>
            <person name="Cantu D."/>
        </authorList>
    </citation>
    <scope>NUCLEOTIDE SEQUENCE [LARGE SCALE GENOMIC DNA]</scope>
    <source>
        <strain evidence="9">UCR-PA7</strain>
    </source>
</reference>
<keyword evidence="6" id="KW-0812">Transmembrane</keyword>
<evidence type="ECO:0000259" key="7">
    <source>
        <dbReference type="Pfam" id="PF01494"/>
    </source>
</evidence>
<keyword evidence="3" id="KW-0285">Flavoprotein</keyword>
<evidence type="ECO:0000256" key="6">
    <source>
        <dbReference type="SAM" id="Phobius"/>
    </source>
</evidence>
<dbReference type="KEGG" id="tmn:UCRPA7_3700"/>
<accession>R8BMV0</accession>
<dbReference type="InterPro" id="IPR050562">
    <property type="entry name" value="FAD_mOase_fung"/>
</dbReference>
<dbReference type="GO" id="GO:0004497">
    <property type="term" value="F:monooxygenase activity"/>
    <property type="evidence" value="ECO:0007669"/>
    <property type="project" value="UniProtKB-KW"/>
</dbReference>
<dbReference type="RefSeq" id="XP_007914381.1">
    <property type="nucleotide sequence ID" value="XM_007916190.1"/>
</dbReference>
<feature type="domain" description="FAD-binding" evidence="7">
    <location>
        <begin position="307"/>
        <end position="386"/>
    </location>
</feature>
<dbReference type="AlphaFoldDB" id="R8BMV0"/>
<dbReference type="Pfam" id="PF01494">
    <property type="entry name" value="FAD_binding_3"/>
    <property type="match status" value="2"/>
</dbReference>
<dbReference type="Proteomes" id="UP000014074">
    <property type="component" value="Unassembled WGS sequence"/>
</dbReference>
<evidence type="ECO:0000256" key="5">
    <source>
        <dbReference type="ARBA" id="ARBA00023002"/>
    </source>
</evidence>
<dbReference type="InterPro" id="IPR036188">
    <property type="entry name" value="FAD/NAD-bd_sf"/>
</dbReference>
<evidence type="ECO:0000256" key="3">
    <source>
        <dbReference type="ARBA" id="ARBA00022630"/>
    </source>
</evidence>
<dbReference type="EMBL" id="KB933061">
    <property type="protein sequence ID" value="EOO00681.1"/>
    <property type="molecule type" value="Genomic_DNA"/>
</dbReference>
<dbReference type="PANTHER" id="PTHR47356">
    <property type="entry name" value="FAD-DEPENDENT MONOOXYGENASE ASQG-RELATED"/>
    <property type="match status" value="1"/>
</dbReference>
<dbReference type="HOGENOM" id="CLU_009665_12_2_1"/>
<dbReference type="GO" id="GO:0071949">
    <property type="term" value="F:FAD binding"/>
    <property type="evidence" value="ECO:0007669"/>
    <property type="project" value="InterPro"/>
</dbReference>
<comment type="similarity">
    <text evidence="2">Belongs to the paxM FAD-dependent monooxygenase family.</text>
</comment>
<keyword evidence="4" id="KW-0274">FAD</keyword>
<keyword evidence="6" id="KW-1133">Transmembrane helix</keyword>
<dbReference type="PRINTS" id="PR00420">
    <property type="entry name" value="RNGMNOXGNASE"/>
</dbReference>
<evidence type="ECO:0000256" key="4">
    <source>
        <dbReference type="ARBA" id="ARBA00022827"/>
    </source>
</evidence>
<dbReference type="GeneID" id="19324074"/>
<evidence type="ECO:0000256" key="2">
    <source>
        <dbReference type="ARBA" id="ARBA00007992"/>
    </source>
</evidence>
<keyword evidence="6" id="KW-0472">Membrane</keyword>
<evidence type="ECO:0000313" key="8">
    <source>
        <dbReference type="EMBL" id="EOO00681.1"/>
    </source>
</evidence>
<proteinExistence type="inferred from homology"/>
<evidence type="ECO:0000256" key="1">
    <source>
        <dbReference type="ARBA" id="ARBA00001974"/>
    </source>
</evidence>
<feature type="transmembrane region" description="Helical" evidence="6">
    <location>
        <begin position="224"/>
        <end position="246"/>
    </location>
</feature>
<keyword evidence="5" id="KW-0560">Oxidoreductase</keyword>
<name>R8BMV0_PHAM7</name>
<dbReference type="eggNOG" id="KOG2614">
    <property type="taxonomic scope" value="Eukaryota"/>
</dbReference>
<evidence type="ECO:0000313" key="9">
    <source>
        <dbReference type="Proteomes" id="UP000014074"/>
    </source>
</evidence>
<feature type="domain" description="FAD-binding" evidence="7">
    <location>
        <begin position="9"/>
        <end position="173"/>
    </location>
</feature>
<dbReference type="Gene3D" id="3.30.9.30">
    <property type="match status" value="1"/>
</dbReference>
<keyword evidence="8" id="KW-0503">Monooxygenase</keyword>
<gene>
    <name evidence="8" type="ORF">UCRPA7_3700</name>
</gene>